<comment type="caution">
    <text evidence="12">The sequence shown here is derived from an EMBL/GenBank/DDBJ whole genome shotgun (WGS) entry which is preliminary data.</text>
</comment>
<comment type="subcellular location">
    <subcellularLocation>
        <location evidence="1">Cell membrane</location>
        <topology evidence="1">Multi-pass membrane protein</topology>
    </subcellularLocation>
</comment>
<dbReference type="GO" id="GO:0055085">
    <property type="term" value="P:transmembrane transport"/>
    <property type="evidence" value="ECO:0007669"/>
    <property type="project" value="InterPro"/>
</dbReference>
<keyword evidence="4 8" id="KW-0812">Transmembrane</keyword>
<feature type="region of interest" description="Disordered" evidence="7">
    <location>
        <begin position="350"/>
        <end position="383"/>
    </location>
</feature>
<dbReference type="InterPro" id="IPR011014">
    <property type="entry name" value="MscS_channel_TM-2"/>
</dbReference>
<gene>
    <name evidence="12" type="primary">yhdY</name>
    <name evidence="12" type="ORF">GCM10007968_07990</name>
</gene>
<feature type="transmembrane region" description="Helical" evidence="8">
    <location>
        <begin position="97"/>
        <end position="118"/>
    </location>
</feature>
<dbReference type="GO" id="GO:0005886">
    <property type="term" value="C:plasma membrane"/>
    <property type="evidence" value="ECO:0007669"/>
    <property type="project" value="UniProtKB-SubCell"/>
</dbReference>
<feature type="transmembrane region" description="Helical" evidence="8">
    <location>
        <begin position="16"/>
        <end position="38"/>
    </location>
</feature>
<dbReference type="SUPFAM" id="SSF50182">
    <property type="entry name" value="Sm-like ribonucleoproteins"/>
    <property type="match status" value="1"/>
</dbReference>
<feature type="compositionally biased region" description="Polar residues" evidence="7">
    <location>
        <begin position="374"/>
        <end position="383"/>
    </location>
</feature>
<evidence type="ECO:0000256" key="7">
    <source>
        <dbReference type="SAM" id="MobiDB-lite"/>
    </source>
</evidence>
<keyword evidence="5 8" id="KW-1133">Transmembrane helix</keyword>
<reference evidence="12" key="2">
    <citation type="submission" date="2020-09" db="EMBL/GenBank/DDBJ databases">
        <authorList>
            <person name="Sun Q."/>
            <person name="Ohkuma M."/>
        </authorList>
    </citation>
    <scope>NUCLEOTIDE SEQUENCE</scope>
    <source>
        <strain evidence="12">JCM 15325</strain>
    </source>
</reference>
<feature type="domain" description="Mechanosensitive ion channel MscS C-terminal" evidence="10">
    <location>
        <begin position="254"/>
        <end position="340"/>
    </location>
</feature>
<sequence>MVNNFDWLTKITWTDGIVAVAIFLLFFLAGKLFSKYFLKLTSKIAKLNKSQVDDALFSAFRRPVLFILLMTGIYLSLSYLPLPSDWKTVLSLLYKSAATFSIGWGFFLFSDAIGIFFNRMGDRFDLQFNNIIIPFLSKLARFIVIVLTFALILEQWNYHVTGLITGLGIGGLAIAMAAKDTLSNLFGGFVIITDTPFTIGDLIQTGTVEGTVEDINFRSTRIRTPEQALVTVPNSTLANQPIINLSKMEKRRISLNIQLDLETTNEQLTACIGRVRRLLSGDSQILSDGLMVYLDQITSSSKNLMVQFFIPTTQYEEWLKMKEKYNLAILSILENEGIELAKAFSQTIPESDRNKSKKTLGIPVKPASEEKSLTDTIQLRSRE</sequence>
<dbReference type="InterPro" id="IPR011066">
    <property type="entry name" value="MscS_channel_C_sf"/>
</dbReference>
<dbReference type="Gene3D" id="3.30.70.100">
    <property type="match status" value="1"/>
</dbReference>
<evidence type="ECO:0000256" key="1">
    <source>
        <dbReference type="ARBA" id="ARBA00004651"/>
    </source>
</evidence>
<dbReference type="InterPro" id="IPR006685">
    <property type="entry name" value="MscS_channel_2nd"/>
</dbReference>
<evidence type="ECO:0000256" key="6">
    <source>
        <dbReference type="ARBA" id="ARBA00023136"/>
    </source>
</evidence>
<evidence type="ECO:0000259" key="10">
    <source>
        <dbReference type="Pfam" id="PF21082"/>
    </source>
</evidence>
<feature type="transmembrane region" description="Helical" evidence="8">
    <location>
        <begin position="59"/>
        <end position="77"/>
    </location>
</feature>
<evidence type="ECO:0000313" key="13">
    <source>
        <dbReference type="Proteomes" id="UP000654670"/>
    </source>
</evidence>
<name>A0A917S059_9BACL</name>
<dbReference type="SUPFAM" id="SSF82689">
    <property type="entry name" value="Mechanosensitive channel protein MscS (YggB), C-terminal domain"/>
    <property type="match status" value="1"/>
</dbReference>
<protein>
    <submittedName>
        <fullName evidence="12">MscS family protein YhdY</fullName>
    </submittedName>
</protein>
<dbReference type="EMBL" id="BMOK01000003">
    <property type="protein sequence ID" value="GGL46324.1"/>
    <property type="molecule type" value="Genomic_DNA"/>
</dbReference>
<dbReference type="Proteomes" id="UP000654670">
    <property type="component" value="Unassembled WGS sequence"/>
</dbReference>
<feature type="transmembrane region" description="Helical" evidence="8">
    <location>
        <begin position="130"/>
        <end position="152"/>
    </location>
</feature>
<evidence type="ECO:0000256" key="5">
    <source>
        <dbReference type="ARBA" id="ARBA00022989"/>
    </source>
</evidence>
<dbReference type="AlphaFoldDB" id="A0A917S059"/>
<dbReference type="InterPro" id="IPR049142">
    <property type="entry name" value="MS_channel_1st"/>
</dbReference>
<feature type="domain" description="Mechanosensitive ion channel transmembrane helices 2/3" evidence="11">
    <location>
        <begin position="138"/>
        <end position="179"/>
    </location>
</feature>
<dbReference type="Gene3D" id="1.10.287.1260">
    <property type="match status" value="1"/>
</dbReference>
<keyword evidence="3" id="KW-1003">Cell membrane</keyword>
<feature type="transmembrane region" description="Helical" evidence="8">
    <location>
        <begin position="158"/>
        <end position="178"/>
    </location>
</feature>
<dbReference type="Gene3D" id="2.30.30.60">
    <property type="match status" value="1"/>
</dbReference>
<proteinExistence type="inferred from homology"/>
<dbReference type="Pfam" id="PF21082">
    <property type="entry name" value="MS_channel_3rd"/>
    <property type="match status" value="1"/>
</dbReference>
<dbReference type="InterPro" id="IPR023408">
    <property type="entry name" value="MscS_beta-dom_sf"/>
</dbReference>
<dbReference type="PANTHER" id="PTHR43634:SF2">
    <property type="entry name" value="LOW CONDUCTANCE MECHANOSENSITIVE CHANNEL YNAI"/>
    <property type="match status" value="1"/>
</dbReference>
<organism evidence="12 13">
    <name type="scientific">Sporolactobacillus putidus</name>
    <dbReference type="NCBI Taxonomy" id="492735"/>
    <lineage>
        <taxon>Bacteria</taxon>
        <taxon>Bacillati</taxon>
        <taxon>Bacillota</taxon>
        <taxon>Bacilli</taxon>
        <taxon>Bacillales</taxon>
        <taxon>Sporolactobacillaceae</taxon>
        <taxon>Sporolactobacillus</taxon>
    </lineage>
</organism>
<dbReference type="Pfam" id="PF00924">
    <property type="entry name" value="MS_channel_2nd"/>
    <property type="match status" value="1"/>
</dbReference>
<dbReference type="PANTHER" id="PTHR43634">
    <property type="entry name" value="OW CONDUCTANCE MECHANOSENSITIVE CHANNEL"/>
    <property type="match status" value="1"/>
</dbReference>
<accession>A0A917S059</accession>
<dbReference type="InterPro" id="IPR049278">
    <property type="entry name" value="MS_channel_C"/>
</dbReference>
<comment type="similarity">
    <text evidence="2">Belongs to the MscS (TC 1.A.23) family.</text>
</comment>
<dbReference type="InterPro" id="IPR045042">
    <property type="entry name" value="YnaI-like"/>
</dbReference>
<dbReference type="InterPro" id="IPR010920">
    <property type="entry name" value="LSM_dom_sf"/>
</dbReference>
<evidence type="ECO:0000313" key="12">
    <source>
        <dbReference type="EMBL" id="GGL46324.1"/>
    </source>
</evidence>
<keyword evidence="6 8" id="KW-0472">Membrane</keyword>
<dbReference type="RefSeq" id="WP_188801804.1">
    <property type="nucleotide sequence ID" value="NZ_BMOK01000003.1"/>
</dbReference>
<evidence type="ECO:0000256" key="8">
    <source>
        <dbReference type="SAM" id="Phobius"/>
    </source>
</evidence>
<evidence type="ECO:0000259" key="9">
    <source>
        <dbReference type="Pfam" id="PF00924"/>
    </source>
</evidence>
<dbReference type="Pfam" id="PF21088">
    <property type="entry name" value="MS_channel_1st"/>
    <property type="match status" value="1"/>
</dbReference>
<dbReference type="SUPFAM" id="SSF82861">
    <property type="entry name" value="Mechanosensitive channel protein MscS (YggB), transmembrane region"/>
    <property type="match status" value="1"/>
</dbReference>
<feature type="domain" description="Mechanosensitive ion channel MscS" evidence="9">
    <location>
        <begin position="180"/>
        <end position="247"/>
    </location>
</feature>
<evidence type="ECO:0000256" key="2">
    <source>
        <dbReference type="ARBA" id="ARBA00008017"/>
    </source>
</evidence>
<keyword evidence="13" id="KW-1185">Reference proteome</keyword>
<reference evidence="12" key="1">
    <citation type="journal article" date="2014" name="Int. J. Syst. Evol. Microbiol.">
        <title>Complete genome sequence of Corynebacterium casei LMG S-19264T (=DSM 44701T), isolated from a smear-ripened cheese.</title>
        <authorList>
            <consortium name="US DOE Joint Genome Institute (JGI-PGF)"/>
            <person name="Walter F."/>
            <person name="Albersmeier A."/>
            <person name="Kalinowski J."/>
            <person name="Ruckert C."/>
        </authorList>
    </citation>
    <scope>NUCLEOTIDE SEQUENCE</scope>
    <source>
        <strain evidence="12">JCM 15325</strain>
    </source>
</reference>
<evidence type="ECO:0000259" key="11">
    <source>
        <dbReference type="Pfam" id="PF21088"/>
    </source>
</evidence>
<evidence type="ECO:0000256" key="4">
    <source>
        <dbReference type="ARBA" id="ARBA00022692"/>
    </source>
</evidence>
<evidence type="ECO:0000256" key="3">
    <source>
        <dbReference type="ARBA" id="ARBA00022475"/>
    </source>
</evidence>